<sequence>IQQFKEMDSVLFTMEDTGNATLLLTGHMRIGDHCINQTWTYSMHLGRDDLELKGRPQRRNLLWSGKWANCSDCIIFQEIEPPLNETGTEDSLNRLMLYSRKSDLDADSVTAFQKNAACNNMTAFVRLPQDKGLCFR</sequence>
<comment type="subcellular location">
    <subcellularLocation>
        <location evidence="1">Secreted</location>
    </subcellularLocation>
</comment>
<evidence type="ECO:0000256" key="8">
    <source>
        <dbReference type="ARBA" id="ARBA00022850"/>
    </source>
</evidence>
<dbReference type="InterPro" id="IPR012674">
    <property type="entry name" value="Calycin"/>
</dbReference>
<evidence type="ECO:0000256" key="11">
    <source>
        <dbReference type="ARBA" id="ARBA00025553"/>
    </source>
</evidence>
<dbReference type="GO" id="GO:0034362">
    <property type="term" value="C:low-density lipoprotein particle"/>
    <property type="evidence" value="ECO:0007669"/>
    <property type="project" value="TreeGrafter"/>
</dbReference>
<dbReference type="PANTHER" id="PTHR32028">
    <property type="entry name" value="APOLIPOPROTEIN M"/>
    <property type="match status" value="1"/>
</dbReference>
<reference evidence="12" key="1">
    <citation type="submission" date="2019-06" db="EMBL/GenBank/DDBJ databases">
        <authorList>
            <consortium name="Wellcome Sanger Institute Data Sharing"/>
        </authorList>
    </citation>
    <scope>NUCLEOTIDE SEQUENCE [LARGE SCALE GENOMIC DNA]</scope>
</reference>
<keyword evidence="9" id="KW-0445">Lipid transport</keyword>
<evidence type="ECO:0000256" key="2">
    <source>
        <dbReference type="ARBA" id="ARBA00007071"/>
    </source>
</evidence>
<accession>A0A672ZZM6</accession>
<keyword evidence="10" id="KW-1015">Disulfide bond</keyword>
<dbReference type="AlphaFoldDB" id="A0A672ZZM6"/>
<dbReference type="GO" id="GO:0005319">
    <property type="term" value="F:lipid transporter activity"/>
    <property type="evidence" value="ECO:0007669"/>
    <property type="project" value="TreeGrafter"/>
</dbReference>
<organism evidence="12 13">
    <name type="scientific">Sphaeramia orbicularis</name>
    <name type="common">orbiculate cardinalfish</name>
    <dbReference type="NCBI Taxonomy" id="375764"/>
    <lineage>
        <taxon>Eukaryota</taxon>
        <taxon>Metazoa</taxon>
        <taxon>Chordata</taxon>
        <taxon>Craniata</taxon>
        <taxon>Vertebrata</taxon>
        <taxon>Euteleostomi</taxon>
        <taxon>Actinopterygii</taxon>
        <taxon>Neopterygii</taxon>
        <taxon>Teleostei</taxon>
        <taxon>Neoteleostei</taxon>
        <taxon>Acanthomorphata</taxon>
        <taxon>Gobiaria</taxon>
        <taxon>Kurtiformes</taxon>
        <taxon>Apogonoidei</taxon>
        <taxon>Apogonidae</taxon>
        <taxon>Apogoninae</taxon>
        <taxon>Sphaeramia</taxon>
    </lineage>
</organism>
<keyword evidence="6" id="KW-0964">Secreted</keyword>
<evidence type="ECO:0000256" key="3">
    <source>
        <dbReference type="ARBA" id="ARBA00011559"/>
    </source>
</evidence>
<evidence type="ECO:0000313" key="13">
    <source>
        <dbReference type="Proteomes" id="UP000472271"/>
    </source>
</evidence>
<dbReference type="InterPro" id="IPR022734">
    <property type="entry name" value="ApoM"/>
</dbReference>
<dbReference type="GO" id="GO:0033344">
    <property type="term" value="P:cholesterol efflux"/>
    <property type="evidence" value="ECO:0007669"/>
    <property type="project" value="TreeGrafter"/>
</dbReference>
<dbReference type="GO" id="GO:0034375">
    <property type="term" value="P:high-density lipoprotein particle remodeling"/>
    <property type="evidence" value="ECO:0007669"/>
    <property type="project" value="TreeGrafter"/>
</dbReference>
<comment type="function">
    <text evidence="11">Probably involved in lipid transport. Can bind sphingosine-1-phosphate, myristic acid, palmitic acid and stearic acid, retinol, all-trans-retinoic acid and 9-cis-retinoic acid.</text>
</comment>
<evidence type="ECO:0000256" key="4">
    <source>
        <dbReference type="ARBA" id="ARBA00019937"/>
    </source>
</evidence>
<dbReference type="Gene3D" id="2.40.128.20">
    <property type="match status" value="1"/>
</dbReference>
<evidence type="ECO:0000313" key="12">
    <source>
        <dbReference type="Ensembl" id="ENSSORP00005021937.1"/>
    </source>
</evidence>
<evidence type="ECO:0000256" key="10">
    <source>
        <dbReference type="ARBA" id="ARBA00023157"/>
    </source>
</evidence>
<evidence type="ECO:0000256" key="5">
    <source>
        <dbReference type="ARBA" id="ARBA00022448"/>
    </source>
</evidence>
<dbReference type="GO" id="GO:0034380">
    <property type="term" value="P:high-density lipoprotein particle assembly"/>
    <property type="evidence" value="ECO:0007669"/>
    <property type="project" value="TreeGrafter"/>
</dbReference>
<protein>
    <recommendedName>
        <fullName evidence="4">Apolipoprotein M</fullName>
    </recommendedName>
</protein>
<dbReference type="Proteomes" id="UP000472271">
    <property type="component" value="Chromosome 16"/>
</dbReference>
<dbReference type="PANTHER" id="PTHR32028:SF1">
    <property type="entry name" value="APOLIPOPROTEIN M"/>
    <property type="match status" value="1"/>
</dbReference>
<evidence type="ECO:0000256" key="1">
    <source>
        <dbReference type="ARBA" id="ARBA00004613"/>
    </source>
</evidence>
<comment type="similarity">
    <text evidence="2">Belongs to the calycin superfamily. Lipocalin family. Highly divergent.</text>
</comment>
<comment type="subunit">
    <text evidence="3">Interacts with LRP2; LRP2 mediates APOM renal uptake and subsequent lysosomal degradation.</text>
</comment>
<evidence type="ECO:0000256" key="9">
    <source>
        <dbReference type="ARBA" id="ARBA00023055"/>
    </source>
</evidence>
<evidence type="ECO:0000256" key="7">
    <source>
        <dbReference type="ARBA" id="ARBA00022729"/>
    </source>
</evidence>
<keyword evidence="13" id="KW-1185">Reference proteome</keyword>
<dbReference type="GO" id="GO:0034384">
    <property type="term" value="P:high-density lipoprotein particle clearance"/>
    <property type="evidence" value="ECO:0007669"/>
    <property type="project" value="TreeGrafter"/>
</dbReference>
<dbReference type="GO" id="GO:0034364">
    <property type="term" value="C:high-density lipoprotein particle"/>
    <property type="evidence" value="ECO:0007669"/>
    <property type="project" value="UniProtKB-KW"/>
</dbReference>
<name>A0A672ZZM6_9TELE</name>
<reference evidence="12" key="2">
    <citation type="submission" date="2025-08" db="UniProtKB">
        <authorList>
            <consortium name="Ensembl"/>
        </authorList>
    </citation>
    <scope>IDENTIFICATION</scope>
</reference>
<proteinExistence type="inferred from homology"/>
<dbReference type="InParanoid" id="A0A672ZZM6"/>
<dbReference type="GO" id="GO:0005543">
    <property type="term" value="F:phospholipid binding"/>
    <property type="evidence" value="ECO:0007669"/>
    <property type="project" value="TreeGrafter"/>
</dbReference>
<dbReference type="SUPFAM" id="SSF50814">
    <property type="entry name" value="Lipocalins"/>
    <property type="match status" value="1"/>
</dbReference>
<keyword evidence="8" id="KW-0345">HDL</keyword>
<dbReference type="GO" id="GO:0034361">
    <property type="term" value="C:very-low-density lipoprotein particle"/>
    <property type="evidence" value="ECO:0007669"/>
    <property type="project" value="TreeGrafter"/>
</dbReference>
<keyword evidence="7" id="KW-0732">Signal</keyword>
<dbReference type="Ensembl" id="ENSSORT00005022591.1">
    <property type="protein sequence ID" value="ENSSORP00005021937.1"/>
    <property type="gene ID" value="ENSSORG00005010709.1"/>
</dbReference>
<dbReference type="Pfam" id="PF11032">
    <property type="entry name" value="ApoM"/>
    <property type="match status" value="1"/>
</dbReference>
<evidence type="ECO:0000256" key="6">
    <source>
        <dbReference type="ARBA" id="ARBA00022525"/>
    </source>
</evidence>
<reference evidence="12" key="3">
    <citation type="submission" date="2025-09" db="UniProtKB">
        <authorList>
            <consortium name="Ensembl"/>
        </authorList>
    </citation>
    <scope>IDENTIFICATION</scope>
</reference>
<keyword evidence="5" id="KW-0813">Transport</keyword>